<keyword evidence="7" id="KW-0560">Oxidoreductase</keyword>
<feature type="domain" description="Amine oxidase" evidence="9">
    <location>
        <begin position="397"/>
        <end position="636"/>
    </location>
</feature>
<accession>A0A182Q5F4</accession>
<evidence type="ECO:0000256" key="6">
    <source>
        <dbReference type="ARBA" id="ARBA00022827"/>
    </source>
</evidence>
<dbReference type="EMBL" id="AXCN02001464">
    <property type="status" value="NOT_ANNOTATED_CDS"/>
    <property type="molecule type" value="Genomic_DNA"/>
</dbReference>
<comment type="cofactor">
    <cofactor evidence="1">
        <name>FAD</name>
        <dbReference type="ChEBI" id="CHEBI:57692"/>
    </cofactor>
</comment>
<dbReference type="Proteomes" id="UP000075886">
    <property type="component" value="Unassembled WGS sequence"/>
</dbReference>
<evidence type="ECO:0000256" key="7">
    <source>
        <dbReference type="ARBA" id="ARBA00023002"/>
    </source>
</evidence>
<sequence length="663" mass="73909">MVCCCSPDSCCQNRWKWKRWLQKSQKTRKYTENRGNGRVIPLVSSYDSVQSVEGYYLSRSGVENCSAGFPTGENFSHPAAFPRSLGAEWKMSATTIAAGETTTTGMGKRRYQVIIVGAGMAGLSSANHLAKNGCTDFLILEGRNRVGGRIVSIDMGSQKIELGANWIHGVLGNPMFELAMQHGLISIINIPKPHKVVAATEDGKQVPFQVLQEIYEAYVCFLRRCEEYFLCQYLPPPDIHSVGEHINLEVELYLNGVECEKEKHLRKLIFDCLLKRETCITGCHSMDEIDLLELGSYTELQGGNIVLPSGYSSILKPLCDNLPKENILVSCPVRRIHWKRKAALRAGASASDTILEEDEDDGNASDDSDRTVTEVPTSGDNAAQAEQKQTEEAARVIKNSTANVVVECDNGAVYEADHVICTLPLGVLKEHGETLFVPALPQYKIESIDSLLFGTVDKIFLEYDRPFLNATISEIMLLWEHEDKGEEGDEQVEPDEQWLKENWYKKIYSFSKVSDTLLLGWISGREAEYMETLPYELVAERCTDILRQFLKDPFVPKPKRCVCTSWRKQPFSRGSYTAIAVGASQDDIDNIAQPLYSSPHQSKPSVMFAGEHTHANFYSTVHGAYLSGRTAAQIILTPDSPQEIVMESDSSDLSSWIQGIALD</sequence>
<dbReference type="AlphaFoldDB" id="A0A182Q5F4"/>
<dbReference type="SUPFAM" id="SSF54373">
    <property type="entry name" value="FAD-linked reductases, C-terminal domain"/>
    <property type="match status" value="1"/>
</dbReference>
<evidence type="ECO:0000313" key="10">
    <source>
        <dbReference type="EnsemblMetazoa" id="AFAF003414-PA"/>
    </source>
</evidence>
<comment type="subcellular location">
    <subcellularLocation>
        <location evidence="2">Cytoplasm</location>
    </subcellularLocation>
</comment>
<evidence type="ECO:0000256" key="5">
    <source>
        <dbReference type="ARBA" id="ARBA00022630"/>
    </source>
</evidence>
<dbReference type="InterPro" id="IPR036188">
    <property type="entry name" value="FAD/NAD-bd_sf"/>
</dbReference>
<dbReference type="InterPro" id="IPR050281">
    <property type="entry name" value="Flavin_monoamine_oxidase"/>
</dbReference>
<proteinExistence type="inferred from homology"/>
<organism evidence="10 11">
    <name type="scientific">Anopheles farauti</name>
    <dbReference type="NCBI Taxonomy" id="69004"/>
    <lineage>
        <taxon>Eukaryota</taxon>
        <taxon>Metazoa</taxon>
        <taxon>Ecdysozoa</taxon>
        <taxon>Arthropoda</taxon>
        <taxon>Hexapoda</taxon>
        <taxon>Insecta</taxon>
        <taxon>Pterygota</taxon>
        <taxon>Neoptera</taxon>
        <taxon>Endopterygota</taxon>
        <taxon>Diptera</taxon>
        <taxon>Nematocera</taxon>
        <taxon>Culicoidea</taxon>
        <taxon>Culicidae</taxon>
        <taxon>Anophelinae</taxon>
        <taxon>Anopheles</taxon>
    </lineage>
</organism>
<evidence type="ECO:0000256" key="8">
    <source>
        <dbReference type="SAM" id="MobiDB-lite"/>
    </source>
</evidence>
<evidence type="ECO:0000256" key="2">
    <source>
        <dbReference type="ARBA" id="ARBA00004496"/>
    </source>
</evidence>
<dbReference type="EnsemblMetazoa" id="AFAF003414-RA">
    <property type="protein sequence ID" value="AFAF003414-PA"/>
    <property type="gene ID" value="AFAF003414"/>
</dbReference>
<evidence type="ECO:0000313" key="11">
    <source>
        <dbReference type="Proteomes" id="UP000075886"/>
    </source>
</evidence>
<dbReference type="GO" id="GO:0005737">
    <property type="term" value="C:cytoplasm"/>
    <property type="evidence" value="ECO:0007669"/>
    <property type="project" value="UniProtKB-SubCell"/>
</dbReference>
<evidence type="ECO:0000259" key="9">
    <source>
        <dbReference type="Pfam" id="PF01593"/>
    </source>
</evidence>
<dbReference type="PANTHER" id="PTHR10742">
    <property type="entry name" value="FLAVIN MONOAMINE OXIDASE"/>
    <property type="match status" value="1"/>
</dbReference>
<dbReference type="InterPro" id="IPR002937">
    <property type="entry name" value="Amino_oxidase"/>
</dbReference>
<reference evidence="11" key="1">
    <citation type="submission" date="2014-01" db="EMBL/GenBank/DDBJ databases">
        <title>The Genome Sequence of Anopheles farauti FAR1 (V2).</title>
        <authorList>
            <consortium name="The Broad Institute Genomics Platform"/>
            <person name="Neafsey D.E."/>
            <person name="Besansky N."/>
            <person name="Howell P."/>
            <person name="Walton C."/>
            <person name="Young S.K."/>
            <person name="Zeng Q."/>
            <person name="Gargeya S."/>
            <person name="Fitzgerald M."/>
            <person name="Haas B."/>
            <person name="Abouelleil A."/>
            <person name="Allen A.W."/>
            <person name="Alvarado L."/>
            <person name="Arachchi H.M."/>
            <person name="Berlin A.M."/>
            <person name="Chapman S.B."/>
            <person name="Gainer-Dewar J."/>
            <person name="Goldberg J."/>
            <person name="Griggs A."/>
            <person name="Gujja S."/>
            <person name="Hansen M."/>
            <person name="Howarth C."/>
            <person name="Imamovic A."/>
            <person name="Ireland A."/>
            <person name="Larimer J."/>
            <person name="McCowan C."/>
            <person name="Murphy C."/>
            <person name="Pearson M."/>
            <person name="Poon T.W."/>
            <person name="Priest M."/>
            <person name="Roberts A."/>
            <person name="Saif S."/>
            <person name="Shea T."/>
            <person name="Sisk P."/>
            <person name="Sykes S."/>
            <person name="Wortman J."/>
            <person name="Nusbaum C."/>
            <person name="Birren B."/>
        </authorList>
    </citation>
    <scope>NUCLEOTIDE SEQUENCE [LARGE SCALE GENOMIC DNA]</scope>
    <source>
        <strain evidence="11">FAR1</strain>
    </source>
</reference>
<protein>
    <recommendedName>
        <fullName evidence="9">Amine oxidase domain-containing protein</fullName>
    </recommendedName>
</protein>
<feature type="compositionally biased region" description="Acidic residues" evidence="8">
    <location>
        <begin position="354"/>
        <end position="366"/>
    </location>
</feature>
<evidence type="ECO:0000256" key="1">
    <source>
        <dbReference type="ARBA" id="ARBA00001974"/>
    </source>
</evidence>
<dbReference type="Gene3D" id="3.90.660.10">
    <property type="match status" value="1"/>
</dbReference>
<comment type="similarity">
    <text evidence="3">Belongs to the flavin monoamine oxidase family.</text>
</comment>
<name>A0A182Q5F4_9DIPT</name>
<feature type="domain" description="Amine oxidase" evidence="9">
    <location>
        <begin position="120"/>
        <end position="340"/>
    </location>
</feature>
<dbReference type="STRING" id="69004.A0A182Q5F4"/>
<keyword evidence="5" id="KW-0285">Flavoprotein</keyword>
<evidence type="ECO:0000256" key="4">
    <source>
        <dbReference type="ARBA" id="ARBA00022490"/>
    </source>
</evidence>
<keyword evidence="11" id="KW-1185">Reference proteome</keyword>
<dbReference type="GO" id="GO:0046592">
    <property type="term" value="F:polyamine oxidase activity"/>
    <property type="evidence" value="ECO:0007669"/>
    <property type="project" value="TreeGrafter"/>
</dbReference>
<dbReference type="VEuPathDB" id="VectorBase:AFAF003414"/>
<dbReference type="SUPFAM" id="SSF51905">
    <property type="entry name" value="FAD/NAD(P)-binding domain"/>
    <property type="match status" value="1"/>
</dbReference>
<feature type="region of interest" description="Disordered" evidence="8">
    <location>
        <begin position="352"/>
        <end position="388"/>
    </location>
</feature>
<dbReference type="Gene3D" id="3.50.50.60">
    <property type="entry name" value="FAD/NAD(P)-binding domain"/>
    <property type="match status" value="2"/>
</dbReference>
<reference evidence="10" key="2">
    <citation type="submission" date="2020-05" db="UniProtKB">
        <authorList>
            <consortium name="EnsemblMetazoa"/>
        </authorList>
    </citation>
    <scope>IDENTIFICATION</scope>
    <source>
        <strain evidence="10">FAR1</strain>
    </source>
</reference>
<keyword evidence="4" id="KW-0963">Cytoplasm</keyword>
<dbReference type="Pfam" id="PF01593">
    <property type="entry name" value="Amino_oxidase"/>
    <property type="match status" value="2"/>
</dbReference>
<dbReference type="PANTHER" id="PTHR10742:SF405">
    <property type="entry name" value="PEROXISOMAL N(1)-ACETYL-SPERMINE_SPERMIDINE OXIDASE"/>
    <property type="match status" value="1"/>
</dbReference>
<keyword evidence="6" id="KW-0274">FAD</keyword>
<evidence type="ECO:0000256" key="3">
    <source>
        <dbReference type="ARBA" id="ARBA00005995"/>
    </source>
</evidence>